<dbReference type="GO" id="GO:0005507">
    <property type="term" value="F:copper ion binding"/>
    <property type="evidence" value="ECO:0007669"/>
    <property type="project" value="TreeGrafter"/>
</dbReference>
<dbReference type="AlphaFoldDB" id="A0A1Q6IF57"/>
<keyword evidence="4" id="KW-0479">Metal-binding</keyword>
<protein>
    <recommendedName>
        <fullName evidence="10">Purine nucleoside phosphorylase</fullName>
    </recommendedName>
</protein>
<evidence type="ECO:0000256" key="10">
    <source>
        <dbReference type="RuleBase" id="RU361274"/>
    </source>
</evidence>
<keyword evidence="3" id="KW-0808">Transferase</keyword>
<dbReference type="PANTHER" id="PTHR30616">
    <property type="entry name" value="UNCHARACTERIZED PROTEIN YFIH"/>
    <property type="match status" value="1"/>
</dbReference>
<comment type="caution">
    <text evidence="11">The sequence shown here is derived from an EMBL/GenBank/DDBJ whole genome shotgun (WGS) entry which is preliminary data.</text>
</comment>
<comment type="similarity">
    <text evidence="2 10">Belongs to the purine nucleoside phosphorylase YfiH/LACC1 family.</text>
</comment>
<evidence type="ECO:0000256" key="7">
    <source>
        <dbReference type="ARBA" id="ARBA00047989"/>
    </source>
</evidence>
<evidence type="ECO:0000256" key="4">
    <source>
        <dbReference type="ARBA" id="ARBA00022723"/>
    </source>
</evidence>
<evidence type="ECO:0000256" key="9">
    <source>
        <dbReference type="ARBA" id="ARBA00049893"/>
    </source>
</evidence>
<keyword evidence="6" id="KW-0862">Zinc</keyword>
<dbReference type="GO" id="GO:0016787">
    <property type="term" value="F:hydrolase activity"/>
    <property type="evidence" value="ECO:0007669"/>
    <property type="project" value="UniProtKB-KW"/>
</dbReference>
<proteinExistence type="inferred from homology"/>
<keyword evidence="5" id="KW-0378">Hydrolase</keyword>
<dbReference type="NCBIfam" id="TIGR00726">
    <property type="entry name" value="peptidoglycan editing factor PgeF"/>
    <property type="match status" value="1"/>
</dbReference>
<dbReference type="EMBL" id="MNQU01000045">
    <property type="protein sequence ID" value="OKZ39398.1"/>
    <property type="molecule type" value="Genomic_DNA"/>
</dbReference>
<organism evidence="11 12">
    <name type="scientific">Bacteroides uniformis</name>
    <dbReference type="NCBI Taxonomy" id="820"/>
    <lineage>
        <taxon>Bacteria</taxon>
        <taxon>Pseudomonadati</taxon>
        <taxon>Bacteroidota</taxon>
        <taxon>Bacteroidia</taxon>
        <taxon>Bacteroidales</taxon>
        <taxon>Bacteroidaceae</taxon>
        <taxon>Bacteroides</taxon>
    </lineage>
</organism>
<evidence type="ECO:0000256" key="8">
    <source>
        <dbReference type="ARBA" id="ARBA00048968"/>
    </source>
</evidence>
<dbReference type="CDD" id="cd16833">
    <property type="entry name" value="YfiH"/>
    <property type="match status" value="1"/>
</dbReference>
<gene>
    <name evidence="11" type="ORF">BHV79_02100</name>
</gene>
<evidence type="ECO:0000313" key="11">
    <source>
        <dbReference type="EMBL" id="OKZ39398.1"/>
    </source>
</evidence>
<dbReference type="Proteomes" id="UP000186549">
    <property type="component" value="Unassembled WGS sequence"/>
</dbReference>
<reference evidence="11 12" key="1">
    <citation type="journal article" date="2016" name="Nat. Biotechnol.">
        <title>Measurement of bacterial replication rates in microbial communities.</title>
        <authorList>
            <person name="Brown C.T."/>
            <person name="Olm M.R."/>
            <person name="Thomas B.C."/>
            <person name="Banfield J.F."/>
        </authorList>
    </citation>
    <scope>NUCLEOTIDE SEQUENCE [LARGE SCALE GENOMIC DNA]</scope>
    <source>
        <strain evidence="11">45_41</strain>
    </source>
</reference>
<evidence type="ECO:0000256" key="2">
    <source>
        <dbReference type="ARBA" id="ARBA00007353"/>
    </source>
</evidence>
<dbReference type="InterPro" id="IPR038371">
    <property type="entry name" value="Cu_polyphenol_OxRdtase_sf"/>
</dbReference>
<comment type="catalytic activity">
    <reaction evidence="8">
        <text>adenosine + phosphate = alpha-D-ribose 1-phosphate + adenine</text>
        <dbReference type="Rhea" id="RHEA:27642"/>
        <dbReference type="ChEBI" id="CHEBI:16335"/>
        <dbReference type="ChEBI" id="CHEBI:16708"/>
        <dbReference type="ChEBI" id="CHEBI:43474"/>
        <dbReference type="ChEBI" id="CHEBI:57720"/>
        <dbReference type="EC" id="2.4.2.1"/>
    </reaction>
    <physiologicalReaction direction="left-to-right" evidence="8">
        <dbReference type="Rhea" id="RHEA:27643"/>
    </physiologicalReaction>
</comment>
<dbReference type="InterPro" id="IPR011324">
    <property type="entry name" value="Cytotoxic_necrot_fac-like_cat"/>
</dbReference>
<evidence type="ECO:0000313" key="12">
    <source>
        <dbReference type="Proteomes" id="UP000186549"/>
    </source>
</evidence>
<evidence type="ECO:0000256" key="3">
    <source>
        <dbReference type="ARBA" id="ARBA00022679"/>
    </source>
</evidence>
<dbReference type="Pfam" id="PF02578">
    <property type="entry name" value="Cu-oxidase_4"/>
    <property type="match status" value="1"/>
</dbReference>
<dbReference type="Gene3D" id="3.60.140.10">
    <property type="entry name" value="CNF1/YfiH-like putative cysteine hydrolases"/>
    <property type="match status" value="1"/>
</dbReference>
<dbReference type="PANTHER" id="PTHR30616:SF2">
    <property type="entry name" value="PURINE NUCLEOSIDE PHOSPHORYLASE LACC1"/>
    <property type="match status" value="1"/>
</dbReference>
<evidence type="ECO:0000256" key="1">
    <source>
        <dbReference type="ARBA" id="ARBA00000553"/>
    </source>
</evidence>
<name>A0A1Q6IF57_BACUN</name>
<evidence type="ECO:0000256" key="5">
    <source>
        <dbReference type="ARBA" id="ARBA00022801"/>
    </source>
</evidence>
<evidence type="ECO:0000256" key="6">
    <source>
        <dbReference type="ARBA" id="ARBA00022833"/>
    </source>
</evidence>
<dbReference type="GO" id="GO:0017061">
    <property type="term" value="F:S-methyl-5-thioadenosine phosphorylase activity"/>
    <property type="evidence" value="ECO:0007669"/>
    <property type="project" value="UniProtKB-EC"/>
</dbReference>
<accession>A0A1Q6IF57</accession>
<dbReference type="InterPro" id="IPR003730">
    <property type="entry name" value="Cu_polyphenol_OxRdtase"/>
</dbReference>
<comment type="catalytic activity">
    <reaction evidence="9">
        <text>S-methyl-5'-thioadenosine + phosphate = 5-(methylsulfanyl)-alpha-D-ribose 1-phosphate + adenine</text>
        <dbReference type="Rhea" id="RHEA:11852"/>
        <dbReference type="ChEBI" id="CHEBI:16708"/>
        <dbReference type="ChEBI" id="CHEBI:17509"/>
        <dbReference type="ChEBI" id="CHEBI:43474"/>
        <dbReference type="ChEBI" id="CHEBI:58533"/>
        <dbReference type="EC" id="2.4.2.28"/>
    </reaction>
    <physiologicalReaction direction="left-to-right" evidence="9">
        <dbReference type="Rhea" id="RHEA:11853"/>
    </physiologicalReaction>
</comment>
<comment type="catalytic activity">
    <reaction evidence="1">
        <text>inosine + phosphate = alpha-D-ribose 1-phosphate + hypoxanthine</text>
        <dbReference type="Rhea" id="RHEA:27646"/>
        <dbReference type="ChEBI" id="CHEBI:17368"/>
        <dbReference type="ChEBI" id="CHEBI:17596"/>
        <dbReference type="ChEBI" id="CHEBI:43474"/>
        <dbReference type="ChEBI" id="CHEBI:57720"/>
        <dbReference type="EC" id="2.4.2.1"/>
    </reaction>
    <physiologicalReaction direction="left-to-right" evidence="1">
        <dbReference type="Rhea" id="RHEA:27647"/>
    </physiologicalReaction>
</comment>
<comment type="catalytic activity">
    <reaction evidence="7">
        <text>adenosine + H2O + H(+) = inosine + NH4(+)</text>
        <dbReference type="Rhea" id="RHEA:24408"/>
        <dbReference type="ChEBI" id="CHEBI:15377"/>
        <dbReference type="ChEBI" id="CHEBI:15378"/>
        <dbReference type="ChEBI" id="CHEBI:16335"/>
        <dbReference type="ChEBI" id="CHEBI:17596"/>
        <dbReference type="ChEBI" id="CHEBI:28938"/>
        <dbReference type="EC" id="3.5.4.4"/>
    </reaction>
    <physiologicalReaction direction="left-to-right" evidence="7">
        <dbReference type="Rhea" id="RHEA:24409"/>
    </physiologicalReaction>
</comment>
<dbReference type="SUPFAM" id="SSF64438">
    <property type="entry name" value="CNF1/YfiH-like putative cysteine hydrolases"/>
    <property type="match status" value="1"/>
</dbReference>
<sequence>MRGSETYGGAEGAYAGFNVCHYTGDAPAHVANCRRELAAYIGTDVNRLVIPRQTHSVNVAVIGDRLPCLEDVDALVTTRDDVALVVNTADCLPVVFNDSRRGVIAIAHAGWRGLYDGILAATVMEMARLGAVTRDIRVAIGPCICGACYEVDEEFAARFEARFGSGVRMPVAPGHKPHVDLRAAAITELQRCGIDTTSISDSGVCSRCDGRLFSARRQGVRSGRIATVVKRVG</sequence>